<keyword evidence="1" id="KW-1133">Transmembrane helix</keyword>
<sequence length="436" mass="49779">MEKKKMGFAEAYINVQICFQQIFHTPFYYNVETGRLISNPQLKCRRKMVLWNIMEGITVAILLYSIYHASEIINNYENTGVLDPEEIAVLFLSIAMSSQALVTYLTMERHPDHFVYITTQIFRTGHVEHRGLPTSRRLPDLSELVGYGIAIIFCNFPLIGTIYPLFRNADPVSIILKDVLPEIPRRIIASIFYSFFMLVGAAICALLILLVLSGCQTITKQSERNYKVSVESSWNPTQSWIELRIQALLKSVLLKLEYVRSLRKKTGCSSSCDERNELSLVVIENSNPSLNEKFSRRLRLHYQLDLLMKTSNKNLDPFIPIMAAVGMLICVTFNYALITLHDRKGFEAIVAMIGLLLVAVNFLVDFFCKVACLPLEYSNELIQYWSGQLLGKVEKRQLKSMRPAGLTLGEFFIAKRETALEMNDIILNTTISFLLL</sequence>
<dbReference type="EMBL" id="CAXLJM020000164">
    <property type="protein sequence ID" value="CAL8145658.1"/>
    <property type="molecule type" value="Genomic_DNA"/>
</dbReference>
<gene>
    <name evidence="2" type="ORF">ODALV1_LOCUS30563</name>
</gene>
<organism evidence="2 3">
    <name type="scientific">Orchesella dallaii</name>
    <dbReference type="NCBI Taxonomy" id="48710"/>
    <lineage>
        <taxon>Eukaryota</taxon>
        <taxon>Metazoa</taxon>
        <taxon>Ecdysozoa</taxon>
        <taxon>Arthropoda</taxon>
        <taxon>Hexapoda</taxon>
        <taxon>Collembola</taxon>
        <taxon>Entomobryomorpha</taxon>
        <taxon>Entomobryoidea</taxon>
        <taxon>Orchesellidae</taxon>
        <taxon>Orchesellinae</taxon>
        <taxon>Orchesella</taxon>
    </lineage>
</organism>
<comment type="caution">
    <text evidence="2">The sequence shown here is derived from an EMBL/GenBank/DDBJ whole genome shotgun (WGS) entry which is preliminary data.</text>
</comment>
<name>A0ABP1S748_9HEXA</name>
<feature type="transmembrane region" description="Helical" evidence="1">
    <location>
        <begin position="186"/>
        <end position="212"/>
    </location>
</feature>
<evidence type="ECO:0000256" key="1">
    <source>
        <dbReference type="SAM" id="Phobius"/>
    </source>
</evidence>
<feature type="transmembrane region" description="Helical" evidence="1">
    <location>
        <begin position="349"/>
        <end position="368"/>
    </location>
</feature>
<feature type="transmembrane region" description="Helical" evidence="1">
    <location>
        <begin position="49"/>
        <end position="67"/>
    </location>
</feature>
<feature type="transmembrane region" description="Helical" evidence="1">
    <location>
        <begin position="318"/>
        <end position="337"/>
    </location>
</feature>
<evidence type="ECO:0000313" key="2">
    <source>
        <dbReference type="EMBL" id="CAL8145658.1"/>
    </source>
</evidence>
<reference evidence="2 3" key="1">
    <citation type="submission" date="2024-08" db="EMBL/GenBank/DDBJ databases">
        <authorList>
            <person name="Cucini C."/>
            <person name="Frati F."/>
        </authorList>
    </citation>
    <scope>NUCLEOTIDE SEQUENCE [LARGE SCALE GENOMIC DNA]</scope>
</reference>
<protein>
    <recommendedName>
        <fullName evidence="4">Odorant receptor</fullName>
    </recommendedName>
</protein>
<accession>A0ABP1S748</accession>
<evidence type="ECO:0008006" key="4">
    <source>
        <dbReference type="Google" id="ProtNLM"/>
    </source>
</evidence>
<proteinExistence type="predicted"/>
<feature type="transmembrane region" description="Helical" evidence="1">
    <location>
        <begin position="144"/>
        <end position="166"/>
    </location>
</feature>
<keyword evidence="1" id="KW-0472">Membrane</keyword>
<keyword evidence="3" id="KW-1185">Reference proteome</keyword>
<feature type="transmembrane region" description="Helical" evidence="1">
    <location>
        <begin position="87"/>
        <end position="107"/>
    </location>
</feature>
<dbReference type="Proteomes" id="UP001642540">
    <property type="component" value="Unassembled WGS sequence"/>
</dbReference>
<keyword evidence="1" id="KW-0812">Transmembrane</keyword>
<evidence type="ECO:0000313" key="3">
    <source>
        <dbReference type="Proteomes" id="UP001642540"/>
    </source>
</evidence>